<feature type="compositionally biased region" description="Polar residues" evidence="1">
    <location>
        <begin position="435"/>
        <end position="466"/>
    </location>
</feature>
<feature type="compositionally biased region" description="Low complexity" evidence="1">
    <location>
        <begin position="467"/>
        <end position="493"/>
    </location>
</feature>
<comment type="caution">
    <text evidence="3">The sequence shown here is derived from an EMBL/GenBank/DDBJ whole genome shotgun (WGS) entry which is preliminary data.</text>
</comment>
<feature type="compositionally biased region" description="Basic and acidic residues" evidence="1">
    <location>
        <begin position="352"/>
        <end position="362"/>
    </location>
</feature>
<reference evidence="3" key="1">
    <citation type="journal article" date="2020" name="Fungal Divers.">
        <title>Resolving the Mortierellaceae phylogeny through synthesis of multi-gene phylogenetics and phylogenomics.</title>
        <authorList>
            <person name="Vandepol N."/>
            <person name="Liber J."/>
            <person name="Desiro A."/>
            <person name="Na H."/>
            <person name="Kennedy M."/>
            <person name="Barry K."/>
            <person name="Grigoriev I.V."/>
            <person name="Miller A.N."/>
            <person name="O'Donnell K."/>
            <person name="Stajich J.E."/>
            <person name="Bonito G."/>
        </authorList>
    </citation>
    <scope>NUCLEOTIDE SEQUENCE</scope>
    <source>
        <strain evidence="3">KOD948</strain>
    </source>
</reference>
<organism evidence="3 4">
    <name type="scientific">Mortierella polycephala</name>
    <dbReference type="NCBI Taxonomy" id="41804"/>
    <lineage>
        <taxon>Eukaryota</taxon>
        <taxon>Fungi</taxon>
        <taxon>Fungi incertae sedis</taxon>
        <taxon>Mucoromycota</taxon>
        <taxon>Mortierellomycotina</taxon>
        <taxon>Mortierellomycetes</taxon>
        <taxon>Mortierellales</taxon>
        <taxon>Mortierellaceae</taxon>
        <taxon>Mortierella</taxon>
    </lineage>
</organism>
<keyword evidence="2" id="KW-1133">Transmembrane helix</keyword>
<evidence type="ECO:0000256" key="2">
    <source>
        <dbReference type="SAM" id="Phobius"/>
    </source>
</evidence>
<evidence type="ECO:0000313" key="3">
    <source>
        <dbReference type="EMBL" id="KAG0251817.1"/>
    </source>
</evidence>
<feature type="transmembrane region" description="Helical" evidence="2">
    <location>
        <begin position="320"/>
        <end position="343"/>
    </location>
</feature>
<dbReference type="Gene3D" id="2.120.10.80">
    <property type="entry name" value="Kelch-type beta propeller"/>
    <property type="match status" value="1"/>
</dbReference>
<evidence type="ECO:0000313" key="4">
    <source>
        <dbReference type="Proteomes" id="UP000726737"/>
    </source>
</evidence>
<dbReference type="EMBL" id="JAAAJA010000563">
    <property type="protein sequence ID" value="KAG0251817.1"/>
    <property type="molecule type" value="Genomic_DNA"/>
</dbReference>
<feature type="region of interest" description="Disordered" evidence="1">
    <location>
        <begin position="352"/>
        <end position="558"/>
    </location>
</feature>
<dbReference type="Proteomes" id="UP000726737">
    <property type="component" value="Unassembled WGS sequence"/>
</dbReference>
<keyword evidence="4" id="KW-1185">Reference proteome</keyword>
<dbReference type="SUPFAM" id="SSF117281">
    <property type="entry name" value="Kelch motif"/>
    <property type="match status" value="1"/>
</dbReference>
<gene>
    <name evidence="3" type="ORF">BG011_007356</name>
</gene>
<protein>
    <recommendedName>
        <fullName evidence="5">Galactose oxidase</fullName>
    </recommendedName>
</protein>
<accession>A0A9P6PS65</accession>
<feature type="compositionally biased region" description="Basic and acidic residues" evidence="1">
    <location>
        <begin position="421"/>
        <end position="434"/>
    </location>
</feature>
<name>A0A9P6PS65_9FUNG</name>
<keyword evidence="2" id="KW-0812">Transmembrane</keyword>
<dbReference type="OrthoDB" id="2441440at2759"/>
<evidence type="ECO:0008006" key="5">
    <source>
        <dbReference type="Google" id="ProtNLM"/>
    </source>
</evidence>
<dbReference type="InterPro" id="IPR015915">
    <property type="entry name" value="Kelch-typ_b-propeller"/>
</dbReference>
<keyword evidence="2" id="KW-0472">Membrane</keyword>
<feature type="compositionally biased region" description="Polar residues" evidence="1">
    <location>
        <begin position="366"/>
        <end position="375"/>
    </location>
</feature>
<feature type="compositionally biased region" description="Polar residues" evidence="1">
    <location>
        <begin position="614"/>
        <end position="624"/>
    </location>
</feature>
<evidence type="ECO:0000256" key="1">
    <source>
        <dbReference type="SAM" id="MobiDB-lite"/>
    </source>
</evidence>
<feature type="compositionally biased region" description="Low complexity" evidence="1">
    <location>
        <begin position="604"/>
        <end position="613"/>
    </location>
</feature>
<dbReference type="PANTHER" id="PTHR23244">
    <property type="entry name" value="KELCH REPEAT DOMAIN"/>
    <property type="match status" value="1"/>
</dbReference>
<feature type="non-terminal residue" evidence="3">
    <location>
        <position position="639"/>
    </location>
</feature>
<sequence>MTISSLDLKDLVFTETPTALGVYSHAATANQTVSYSLKDSRIAISFGQTGANAPAPALQWLDPATGNITAGESAVSSKQLAGRMDQSLVQVGNNLWSSGGRPLPATGGASATVPVIADTPTYDLSSKTWSNLTKGLARYGHASARVGRDKVVSCFGVDTGRRQGAECVYFSVSSAKYEDVKLIWANPEDRIKGSRIGHTLVTGLPDAYTLYLFGGQNPGGTTFFQDFYRLDASKLPTITITKIHSTEATFIPSPRSGHAALTVGSHQGFMVIHGGIGSNNTMADAAPYFFDMTSGSWIDGAAFQAEYADQKIVSVSSVSVWIIIAAIMAGVTALGACVALYIWKGLRDDERERERQQQEEAAKQQTGSPTLSTMEDSFDDGRQGGGEGKSHQAYNLGSGEDHSMSMGPFKSTSLLIQPDGDESKAPKKKIDGKSQQRSSESYNASPTTYRSRNNEPYSPGGTTLTENGSVNGYFSSSSSSPSRLNKNNSNASSHHSRQGTAATVGSVTRPPAAAIAGNVGGRGGPGRDPYYNTRDMYLDDHEDDDSSMTVSVTSEGSNLSPWAGPVRLENDFAPPNPRFSRGAISHAHRQLVGSIITNNAAVAAAGGNRSSSGWDTSSPGGSLSSRDDSEHQRRSVNSM</sequence>
<proteinExistence type="predicted"/>
<feature type="region of interest" description="Disordered" evidence="1">
    <location>
        <begin position="604"/>
        <end position="639"/>
    </location>
</feature>
<dbReference type="AlphaFoldDB" id="A0A9P6PS65"/>